<dbReference type="InterPro" id="IPR051055">
    <property type="entry name" value="PIF1_helicase"/>
</dbReference>
<protein>
    <recommendedName>
        <fullName evidence="1">DNA helicase Pif1-like DEAD-box helicase domain-containing protein</fullName>
    </recommendedName>
</protein>
<dbReference type="Gene3D" id="3.40.50.300">
    <property type="entry name" value="P-loop containing nucleotide triphosphate hydrolases"/>
    <property type="match status" value="1"/>
</dbReference>
<dbReference type="InterPro" id="IPR010285">
    <property type="entry name" value="DNA_helicase_pif1-like_DEAD"/>
</dbReference>
<sequence>MELSLEQQIAFDKYIQGNNIFITGPGGTGKSALIKKIYQHAIHHEKNIHVTALTGCAAVLLNCNAKTVHSWSHIGLGNGSIEQMVQRINFNRFSKATWRSTQILVVDEVSMLSLKLFDMLNQIGKFIRKSSKPFGGMQVIFSGDFYQLPPVGSRDEPDTTKFCFESVEWANVFPPSCQIQLVKIFRQTDEIYSTILNQIRIGKFKKKSHDLLLTYVGRKPDPDLITEPTKLYPIKAKVEHINTTKLNALESEAQIYEIKYVTDLKTTNKEAEKFVEYTEKTILAELNYLAGNLMCDKEVRIKVGSQVMCIVNYKSDSGGGIDICNGSQGIVIGFCEGFPTVKYNNGITRTMYRHIWPSEKIPNIGVSQVPLILAWALTIHKSQGATLDAAEIDVGSEVFACGQTYVALSRVKSLDGLYLTSFDVSRIQIDKKVRQYYEGLPKIEETAKQEIPLVFAEPIAIAEPFIEQTGNDNIFLDYQYVEAEAKAEK</sequence>
<dbReference type="GO" id="GO:0006281">
    <property type="term" value="P:DNA repair"/>
    <property type="evidence" value="ECO:0007669"/>
    <property type="project" value="InterPro"/>
</dbReference>
<accession>A0A6C0BAG8</accession>
<evidence type="ECO:0000259" key="1">
    <source>
        <dbReference type="Pfam" id="PF05970"/>
    </source>
</evidence>
<dbReference type="GO" id="GO:0000723">
    <property type="term" value="P:telomere maintenance"/>
    <property type="evidence" value="ECO:0007669"/>
    <property type="project" value="InterPro"/>
</dbReference>
<reference evidence="2" key="1">
    <citation type="journal article" date="2020" name="Nature">
        <title>Giant virus diversity and host interactions through global metagenomics.</title>
        <authorList>
            <person name="Schulz F."/>
            <person name="Roux S."/>
            <person name="Paez-Espino D."/>
            <person name="Jungbluth S."/>
            <person name="Walsh D.A."/>
            <person name="Denef V.J."/>
            <person name="McMahon K.D."/>
            <person name="Konstantinidis K.T."/>
            <person name="Eloe-Fadrosh E.A."/>
            <person name="Kyrpides N.C."/>
            <person name="Woyke T."/>
        </authorList>
    </citation>
    <scope>NUCLEOTIDE SEQUENCE</scope>
    <source>
        <strain evidence="2">GVMAG-M-3300010158-59</strain>
    </source>
</reference>
<dbReference type="SUPFAM" id="SSF52540">
    <property type="entry name" value="P-loop containing nucleoside triphosphate hydrolases"/>
    <property type="match status" value="2"/>
</dbReference>
<evidence type="ECO:0000313" key="2">
    <source>
        <dbReference type="EMBL" id="QHS88794.1"/>
    </source>
</evidence>
<dbReference type="EMBL" id="MN739102">
    <property type="protein sequence ID" value="QHS88794.1"/>
    <property type="molecule type" value="Genomic_DNA"/>
</dbReference>
<dbReference type="GO" id="GO:0003678">
    <property type="term" value="F:DNA helicase activity"/>
    <property type="evidence" value="ECO:0007669"/>
    <property type="project" value="InterPro"/>
</dbReference>
<proteinExistence type="predicted"/>
<dbReference type="PANTHER" id="PTHR47642:SF5">
    <property type="entry name" value="ATP-DEPENDENT DNA HELICASE"/>
    <property type="match status" value="1"/>
</dbReference>
<dbReference type="Pfam" id="PF05970">
    <property type="entry name" value="PIF1"/>
    <property type="match status" value="1"/>
</dbReference>
<feature type="domain" description="DNA helicase Pif1-like DEAD-box helicase" evidence="1">
    <location>
        <begin position="3"/>
        <end position="200"/>
    </location>
</feature>
<name>A0A6C0BAG8_9ZZZZ</name>
<dbReference type="CDD" id="cd18809">
    <property type="entry name" value="SF1_C_RecD"/>
    <property type="match status" value="1"/>
</dbReference>
<dbReference type="PANTHER" id="PTHR47642">
    <property type="entry name" value="ATP-DEPENDENT DNA HELICASE"/>
    <property type="match status" value="1"/>
</dbReference>
<dbReference type="InterPro" id="IPR027417">
    <property type="entry name" value="P-loop_NTPase"/>
</dbReference>
<dbReference type="CDD" id="cd18037">
    <property type="entry name" value="DEXSc_Pif1_like"/>
    <property type="match status" value="1"/>
</dbReference>
<dbReference type="AlphaFoldDB" id="A0A6C0BAG8"/>
<organism evidence="2">
    <name type="scientific">viral metagenome</name>
    <dbReference type="NCBI Taxonomy" id="1070528"/>
    <lineage>
        <taxon>unclassified sequences</taxon>
        <taxon>metagenomes</taxon>
        <taxon>organismal metagenomes</taxon>
    </lineage>
</organism>